<protein>
    <submittedName>
        <fullName evidence="1">Uncharacterized protein</fullName>
    </submittedName>
</protein>
<accession>A0A6C2U6I5</accession>
<organism evidence="1 2">
    <name type="scientific">Pontiella desulfatans</name>
    <dbReference type="NCBI Taxonomy" id="2750659"/>
    <lineage>
        <taxon>Bacteria</taxon>
        <taxon>Pseudomonadati</taxon>
        <taxon>Kiritimatiellota</taxon>
        <taxon>Kiritimatiellia</taxon>
        <taxon>Kiritimatiellales</taxon>
        <taxon>Pontiellaceae</taxon>
        <taxon>Pontiella</taxon>
    </lineage>
</organism>
<evidence type="ECO:0000313" key="1">
    <source>
        <dbReference type="EMBL" id="VGO15688.1"/>
    </source>
</evidence>
<dbReference type="Proteomes" id="UP000366872">
    <property type="component" value="Unassembled WGS sequence"/>
</dbReference>
<dbReference type="EMBL" id="CAAHFG010000002">
    <property type="protein sequence ID" value="VGO15688.1"/>
    <property type="molecule type" value="Genomic_DNA"/>
</dbReference>
<evidence type="ECO:0000313" key="2">
    <source>
        <dbReference type="Proteomes" id="UP000366872"/>
    </source>
</evidence>
<sequence>MQGLVHIGEIHEVQTVERFPANMLTRARLACFLLEWLASIEKSSFYASPKDKDFHYITHS</sequence>
<proteinExistence type="predicted"/>
<name>A0A6C2U6I5_PONDE</name>
<reference evidence="1 2" key="1">
    <citation type="submission" date="2019-04" db="EMBL/GenBank/DDBJ databases">
        <authorList>
            <person name="Van Vliet M D."/>
        </authorList>
    </citation>
    <scope>NUCLEOTIDE SEQUENCE [LARGE SCALE GENOMIC DNA]</scope>
    <source>
        <strain evidence="1 2">F1</strain>
    </source>
</reference>
<gene>
    <name evidence="1" type="ORF">PDESU_04273</name>
</gene>
<dbReference type="AlphaFoldDB" id="A0A6C2U6I5"/>
<keyword evidence="2" id="KW-1185">Reference proteome</keyword>